<proteinExistence type="predicted"/>
<organism evidence="1 2">
    <name type="scientific">Ignelater luminosus</name>
    <name type="common">Cucubano</name>
    <name type="synonym">Pyrophorus luminosus</name>
    <dbReference type="NCBI Taxonomy" id="2038154"/>
    <lineage>
        <taxon>Eukaryota</taxon>
        <taxon>Metazoa</taxon>
        <taxon>Ecdysozoa</taxon>
        <taxon>Arthropoda</taxon>
        <taxon>Hexapoda</taxon>
        <taxon>Insecta</taxon>
        <taxon>Pterygota</taxon>
        <taxon>Neoptera</taxon>
        <taxon>Endopterygota</taxon>
        <taxon>Coleoptera</taxon>
        <taxon>Polyphaga</taxon>
        <taxon>Elateriformia</taxon>
        <taxon>Elateroidea</taxon>
        <taxon>Elateridae</taxon>
        <taxon>Agrypninae</taxon>
        <taxon>Pyrophorini</taxon>
        <taxon>Ignelater</taxon>
    </lineage>
</organism>
<gene>
    <name evidence="1" type="ORF">ILUMI_10294</name>
</gene>
<reference evidence="1" key="1">
    <citation type="submission" date="2019-08" db="EMBL/GenBank/DDBJ databases">
        <title>The genome of the North American firefly Photinus pyralis.</title>
        <authorList>
            <consortium name="Photinus pyralis genome working group"/>
            <person name="Fallon T.R."/>
            <person name="Sander Lower S.E."/>
            <person name="Weng J.-K."/>
        </authorList>
    </citation>
    <scope>NUCLEOTIDE SEQUENCE</scope>
    <source>
        <strain evidence="1">TRF0915ILg1</strain>
        <tissue evidence="1">Whole body</tissue>
    </source>
</reference>
<evidence type="ECO:0000313" key="1">
    <source>
        <dbReference type="EMBL" id="KAF2895880.1"/>
    </source>
</evidence>
<sequence length="229" mass="26602">MIVNKLKIGVSIDRILDEVRKVERNKLSRFNLASRKDINYLTKKHNIDKRRHENDVVAVGLKVQEDESSILDQVAQEPFLGALKKEVEEELQPEYVMTNDDPKHYNARRILNTERPNANSYQGKVTLIGHKTAERMDRNLITEVRFGEFQEKEGSSVSGDIVETFGDQSREIKNFHHEEIQNFIKSKRAIDEGTNKVDRETIRRMGNQEILNALNELDIETYLKKLKAI</sequence>
<dbReference type="AlphaFoldDB" id="A0A8K0CY72"/>
<dbReference type="EMBL" id="VTPC01005570">
    <property type="protein sequence ID" value="KAF2895880.1"/>
    <property type="molecule type" value="Genomic_DNA"/>
</dbReference>
<evidence type="ECO:0000313" key="2">
    <source>
        <dbReference type="Proteomes" id="UP000801492"/>
    </source>
</evidence>
<comment type="caution">
    <text evidence="1">The sequence shown here is derived from an EMBL/GenBank/DDBJ whole genome shotgun (WGS) entry which is preliminary data.</text>
</comment>
<keyword evidence="2" id="KW-1185">Reference proteome</keyword>
<protein>
    <submittedName>
        <fullName evidence="1">Uncharacterized protein</fullName>
    </submittedName>
</protein>
<accession>A0A8K0CY72</accession>
<dbReference type="Proteomes" id="UP000801492">
    <property type="component" value="Unassembled WGS sequence"/>
</dbReference>
<dbReference type="OrthoDB" id="10031901at2759"/>
<name>A0A8K0CY72_IGNLU</name>